<feature type="domain" description="C2" evidence="5">
    <location>
        <begin position="190"/>
        <end position="307"/>
    </location>
</feature>
<evidence type="ECO:0000313" key="7">
    <source>
        <dbReference type="Proteomes" id="UP001107558"/>
    </source>
</evidence>
<feature type="domain" description="C2" evidence="5">
    <location>
        <begin position="342"/>
        <end position="454"/>
    </location>
</feature>
<comment type="caution">
    <text evidence="6">The sequence shown here is derived from an EMBL/GenBank/DDBJ whole genome shotgun (WGS) entry which is preliminary data.</text>
</comment>
<dbReference type="Pfam" id="PF00168">
    <property type="entry name" value="C2"/>
    <property type="match status" value="3"/>
</dbReference>
<evidence type="ECO:0000256" key="1">
    <source>
        <dbReference type="ARBA" id="ARBA00022723"/>
    </source>
</evidence>
<feature type="compositionally biased region" description="Low complexity" evidence="3">
    <location>
        <begin position="1"/>
        <end position="12"/>
    </location>
</feature>
<keyword evidence="4" id="KW-1133">Transmembrane helix</keyword>
<evidence type="ECO:0000256" key="3">
    <source>
        <dbReference type="SAM" id="MobiDB-lite"/>
    </source>
</evidence>
<dbReference type="EMBL" id="JADBJN010000002">
    <property type="protein sequence ID" value="KAG5679365.1"/>
    <property type="molecule type" value="Genomic_DNA"/>
</dbReference>
<sequence>MAESSSSLNQSSTKKGKLSLESRCSSLRKHLSKSASELSCKECTGSTTSDTAITPFPSPQRTKSAANPNVTTVLQRTSGFLSTLKNRWARGRSKERGRKSPGSANLIDDDRENSDYAADNSSDHSSSATPFESPRHRAATLTDSPLARPRNNENFYNNNKPYSSTTAKIECEPSTSGYNPNQQSAYDVINNDDTQRRREANLRQHSFFQLKVHLICGRNLVAMDKSGTSDPYVKFKLGSRLLYKTKTVHKDLNPTFDEMFTVPIEDPFQPINIKVFDYDWGLQDDFMGATKLMLTQLELNQPEEIYLKLTDPARPLKDLGDIKLVVTLLPKTQEDKEQYFQRNPKLADASRRLKSQIWSSVVTILLVEAKGLPATDNLEEPFVKFRLGNEKYKSKTSPRAKWLEQFDLHLFDEDQMLEVIVCTKSANLGKCLIDLRSLPREETHKLWNKFEDCIGEIFLLLTISGTTASETISDLTTYREDENERRGLTKKYALHRFYQNLRDVGHLTVRVYGATGLASADIGGKSDPFCVLELVNSRLQTQTEYKTLTPNWNKIFTFNVKDMTSVLDITVFDEDRDHKVEFLGRVVIPLLRIRNGEKRWYALKDKNLTTRAKGLSPQIQLEMTVVWNPIKAAIRVLEPKEEKLVQQEAKFKRQLFLRNVTRLKELIMFFIDVGQFIQSCFEWESPIRSFFALIVWVCACIWADISTIPAIALLYLLKNWFVRWITGTSVQTINDELDLGSDDEGDDDDKKDEEKKTIKERLQAIQEVSQTVQNTIGFLASLGESIKNTFNFSVPELSLLAALLLFGVMIALHFIPIRILLLAWGIIKFSKRIIRPHAVTNNEVLDFLSRVPDDEELIQFRELSLQSSTEQQRRDARTRKKQS</sequence>
<evidence type="ECO:0000313" key="6">
    <source>
        <dbReference type="EMBL" id="KAG5679365.1"/>
    </source>
</evidence>
<dbReference type="FunFam" id="2.60.40.150:FF:000174">
    <property type="entry name" value="Multiple C2 domains, transmembrane 2a"/>
    <property type="match status" value="1"/>
</dbReference>
<dbReference type="AlphaFoldDB" id="A0A9J6CBR6"/>
<dbReference type="Proteomes" id="UP001107558">
    <property type="component" value="Chromosome 2"/>
</dbReference>
<dbReference type="SUPFAM" id="SSF49562">
    <property type="entry name" value="C2 domain (Calcium/lipid-binding domain, CaLB)"/>
    <property type="match status" value="3"/>
</dbReference>
<keyword evidence="2" id="KW-0106">Calcium</keyword>
<dbReference type="GO" id="GO:0005509">
    <property type="term" value="F:calcium ion binding"/>
    <property type="evidence" value="ECO:0007669"/>
    <property type="project" value="TreeGrafter"/>
</dbReference>
<dbReference type="CDD" id="cd08377">
    <property type="entry name" value="C2C_MCTP_PRT"/>
    <property type="match status" value="1"/>
</dbReference>
<dbReference type="GO" id="GO:0046928">
    <property type="term" value="P:regulation of neurotransmitter secretion"/>
    <property type="evidence" value="ECO:0007669"/>
    <property type="project" value="TreeGrafter"/>
</dbReference>
<dbReference type="SMART" id="SM00239">
    <property type="entry name" value="C2"/>
    <property type="match status" value="3"/>
</dbReference>
<accession>A0A9J6CBR6</accession>
<feature type="domain" description="C2" evidence="5">
    <location>
        <begin position="488"/>
        <end position="605"/>
    </location>
</feature>
<reference evidence="6" key="1">
    <citation type="submission" date="2021-03" db="EMBL/GenBank/DDBJ databases">
        <title>Chromosome level genome of the anhydrobiotic midge Polypedilum vanderplanki.</title>
        <authorList>
            <person name="Yoshida Y."/>
            <person name="Kikawada T."/>
            <person name="Gusev O."/>
        </authorList>
    </citation>
    <scope>NUCLEOTIDE SEQUENCE</scope>
    <source>
        <strain evidence="6">NIAS01</strain>
        <tissue evidence="6">Whole body or cell culture</tissue>
    </source>
</reference>
<dbReference type="PANTHER" id="PTHR45911:SF4">
    <property type="entry name" value="MULTIPLE C2 AND TRANSMEMBRANE DOMAIN-CONTAINING PROTEIN"/>
    <property type="match status" value="1"/>
</dbReference>
<feature type="compositionally biased region" description="Low complexity" evidence="3">
    <location>
        <begin position="115"/>
        <end position="128"/>
    </location>
</feature>
<keyword evidence="4" id="KW-0812">Transmembrane</keyword>
<feature type="transmembrane region" description="Helical" evidence="4">
    <location>
        <begin position="799"/>
        <end position="827"/>
    </location>
</feature>
<organism evidence="6 7">
    <name type="scientific">Polypedilum vanderplanki</name>
    <name type="common">Sleeping chironomid midge</name>
    <dbReference type="NCBI Taxonomy" id="319348"/>
    <lineage>
        <taxon>Eukaryota</taxon>
        <taxon>Metazoa</taxon>
        <taxon>Ecdysozoa</taxon>
        <taxon>Arthropoda</taxon>
        <taxon>Hexapoda</taxon>
        <taxon>Insecta</taxon>
        <taxon>Pterygota</taxon>
        <taxon>Neoptera</taxon>
        <taxon>Endopterygota</taxon>
        <taxon>Diptera</taxon>
        <taxon>Nematocera</taxon>
        <taxon>Chironomoidea</taxon>
        <taxon>Chironomidae</taxon>
        <taxon>Chironominae</taxon>
        <taxon>Polypedilum</taxon>
        <taxon>Polypedilum</taxon>
    </lineage>
</organism>
<keyword evidence="4" id="KW-0472">Membrane</keyword>
<dbReference type="FunFam" id="2.60.40.150:FF:000167">
    <property type="entry name" value="Multiple C2 domains, transmembrane 2a"/>
    <property type="match status" value="1"/>
</dbReference>
<dbReference type="PROSITE" id="PS50004">
    <property type="entry name" value="C2"/>
    <property type="match status" value="3"/>
</dbReference>
<keyword evidence="7" id="KW-1185">Reference proteome</keyword>
<dbReference type="CDD" id="cd04042">
    <property type="entry name" value="C2A_MCTP_PRT"/>
    <property type="match status" value="1"/>
</dbReference>
<dbReference type="PANTHER" id="PTHR45911">
    <property type="entry name" value="C2 DOMAIN-CONTAINING PROTEIN"/>
    <property type="match status" value="1"/>
</dbReference>
<name>A0A9J6CBR6_POLVA</name>
<feature type="compositionally biased region" description="Polar residues" evidence="3">
    <location>
        <begin position="59"/>
        <end position="85"/>
    </location>
</feature>
<protein>
    <recommendedName>
        <fullName evidence="5">C2 domain-containing protein</fullName>
    </recommendedName>
</protein>
<evidence type="ECO:0000256" key="2">
    <source>
        <dbReference type="ARBA" id="ARBA00022837"/>
    </source>
</evidence>
<dbReference type="InterPro" id="IPR035892">
    <property type="entry name" value="C2_domain_sf"/>
</dbReference>
<dbReference type="CDD" id="cd08376">
    <property type="entry name" value="C2B_MCTP_PRT"/>
    <property type="match status" value="1"/>
</dbReference>
<feature type="compositionally biased region" description="Basic residues" evidence="3">
    <location>
        <begin position="87"/>
        <end position="99"/>
    </location>
</feature>
<dbReference type="InterPro" id="IPR000008">
    <property type="entry name" value="C2_dom"/>
</dbReference>
<dbReference type="Gene3D" id="2.60.40.150">
    <property type="entry name" value="C2 domain"/>
    <property type="match status" value="3"/>
</dbReference>
<evidence type="ECO:0000256" key="4">
    <source>
        <dbReference type="SAM" id="Phobius"/>
    </source>
</evidence>
<dbReference type="PRINTS" id="PR00360">
    <property type="entry name" value="C2DOMAIN"/>
</dbReference>
<feature type="region of interest" description="Disordered" evidence="3">
    <location>
        <begin position="1"/>
        <end position="165"/>
    </location>
</feature>
<proteinExistence type="predicted"/>
<keyword evidence="1" id="KW-0479">Metal-binding</keyword>
<gene>
    <name evidence="6" type="ORF">PVAND_008935</name>
</gene>
<evidence type="ECO:0000259" key="5">
    <source>
        <dbReference type="PROSITE" id="PS50004"/>
    </source>
</evidence>
<dbReference type="OrthoDB" id="5973539at2759"/>
<dbReference type="GO" id="GO:0030672">
    <property type="term" value="C:synaptic vesicle membrane"/>
    <property type="evidence" value="ECO:0007669"/>
    <property type="project" value="TreeGrafter"/>
</dbReference>